<comment type="caution">
    <text evidence="2">The sequence shown here is derived from an EMBL/GenBank/DDBJ whole genome shotgun (WGS) entry which is preliminary data.</text>
</comment>
<protein>
    <recommendedName>
        <fullName evidence="1">DUF8120 domain-containing protein</fullName>
    </recommendedName>
</protein>
<dbReference type="EMBL" id="BATA01000071">
    <property type="protein sequence ID" value="GAD53503.1"/>
    <property type="molecule type" value="Genomic_DNA"/>
</dbReference>
<organism evidence="2 3">
    <name type="scientific">Halarchaeum acidiphilum MH1-52-1</name>
    <dbReference type="NCBI Taxonomy" id="1261545"/>
    <lineage>
        <taxon>Archaea</taxon>
        <taxon>Methanobacteriati</taxon>
        <taxon>Methanobacteriota</taxon>
        <taxon>Stenosarchaea group</taxon>
        <taxon>Halobacteria</taxon>
        <taxon>Halobacteriales</taxon>
        <taxon>Halobacteriaceae</taxon>
    </lineage>
</organism>
<dbReference type="InterPro" id="IPR058433">
    <property type="entry name" value="DUF8120"/>
</dbReference>
<accession>U3AFE4</accession>
<evidence type="ECO:0000313" key="2">
    <source>
        <dbReference type="EMBL" id="GAD53503.1"/>
    </source>
</evidence>
<proteinExistence type="predicted"/>
<evidence type="ECO:0000313" key="3">
    <source>
        <dbReference type="Proteomes" id="UP000016986"/>
    </source>
</evidence>
<gene>
    <name evidence="2" type="ORF">MBEHAL_2263</name>
</gene>
<dbReference type="Pfam" id="PF26439">
    <property type="entry name" value="DUF8120"/>
    <property type="match status" value="1"/>
</dbReference>
<dbReference type="AlphaFoldDB" id="U3AFE4"/>
<reference evidence="2 3" key="1">
    <citation type="submission" date="2013-09" db="EMBL/GenBank/DDBJ databases">
        <title>Whole genome sequencing of Halarchaeum acidiphilum strain MH1-52-1.</title>
        <authorList>
            <person name="Shimane Y."/>
            <person name="Minegishi H."/>
            <person name="Nishi S."/>
            <person name="Echigo A."/>
            <person name="Shuto A."/>
            <person name="Konishi M."/>
            <person name="Ito T."/>
            <person name="Ohkuma M."/>
            <person name="Ohta Y."/>
            <person name="Nagano Y."/>
            <person name="Tsubouchi T."/>
            <person name="Mori K."/>
            <person name="Usui K."/>
            <person name="Kamekura M."/>
            <person name="Usami R."/>
            <person name="Takaki Y."/>
            <person name="Hatada Y."/>
        </authorList>
    </citation>
    <scope>NUCLEOTIDE SEQUENCE [LARGE SCALE GENOMIC DNA]</scope>
    <source>
        <strain evidence="2 3">JCM 16109</strain>
    </source>
</reference>
<name>U3AFE4_9EURY</name>
<keyword evidence="3" id="KW-1185">Reference proteome</keyword>
<feature type="domain" description="DUF8120" evidence="1">
    <location>
        <begin position="5"/>
        <end position="60"/>
    </location>
</feature>
<sequence length="64" mass="6789">MSPLSSLSPRRYRFLDRVTKLLGLFLLTAALVPGALHGPPKIACGVLGVVLGVATVFLEPTDEN</sequence>
<dbReference type="RefSeq" id="WP_020221315.1">
    <property type="nucleotide sequence ID" value="NZ_BANO01000051.1"/>
</dbReference>
<dbReference type="Proteomes" id="UP000016986">
    <property type="component" value="Unassembled WGS sequence"/>
</dbReference>
<evidence type="ECO:0000259" key="1">
    <source>
        <dbReference type="Pfam" id="PF26439"/>
    </source>
</evidence>